<protein>
    <submittedName>
        <fullName evidence="2">Gag-Pol polyprotein</fullName>
    </submittedName>
</protein>
<dbReference type="AlphaFoldDB" id="A0A371FTE0"/>
<dbReference type="Proteomes" id="UP000257109">
    <property type="component" value="Unassembled WGS sequence"/>
</dbReference>
<dbReference type="InterPro" id="IPR012337">
    <property type="entry name" value="RNaseH-like_sf"/>
</dbReference>
<sequence length="117" mass="13415">MPESRNGHIPKERNARVAYDVLWVEAKATKANVAKTVVEFLKFGVSNVLISDQGSYFCSRTMATLLEKYGVVHWITTAYHPQTNDQAKVFNREIKKFLQKMVNPSRNDWSLLLEDAL</sequence>
<evidence type="ECO:0000313" key="2">
    <source>
        <dbReference type="EMBL" id="RDX81605.1"/>
    </source>
</evidence>
<dbReference type="OrthoDB" id="1903608at2759"/>
<dbReference type="PROSITE" id="PS50994">
    <property type="entry name" value="INTEGRASE"/>
    <property type="match status" value="1"/>
</dbReference>
<dbReference type="GO" id="GO:0003676">
    <property type="term" value="F:nucleic acid binding"/>
    <property type="evidence" value="ECO:0007669"/>
    <property type="project" value="InterPro"/>
</dbReference>
<dbReference type="InterPro" id="IPR036397">
    <property type="entry name" value="RNaseH_sf"/>
</dbReference>
<feature type="domain" description="Integrase catalytic" evidence="1">
    <location>
        <begin position="1"/>
        <end position="117"/>
    </location>
</feature>
<organism evidence="2 3">
    <name type="scientific">Mucuna pruriens</name>
    <name type="common">Velvet bean</name>
    <name type="synonym">Dolichos pruriens</name>
    <dbReference type="NCBI Taxonomy" id="157652"/>
    <lineage>
        <taxon>Eukaryota</taxon>
        <taxon>Viridiplantae</taxon>
        <taxon>Streptophyta</taxon>
        <taxon>Embryophyta</taxon>
        <taxon>Tracheophyta</taxon>
        <taxon>Spermatophyta</taxon>
        <taxon>Magnoliopsida</taxon>
        <taxon>eudicotyledons</taxon>
        <taxon>Gunneridae</taxon>
        <taxon>Pentapetalae</taxon>
        <taxon>rosids</taxon>
        <taxon>fabids</taxon>
        <taxon>Fabales</taxon>
        <taxon>Fabaceae</taxon>
        <taxon>Papilionoideae</taxon>
        <taxon>50 kb inversion clade</taxon>
        <taxon>NPAAA clade</taxon>
        <taxon>indigoferoid/millettioid clade</taxon>
        <taxon>Phaseoleae</taxon>
        <taxon>Mucuna</taxon>
    </lineage>
</organism>
<proteinExistence type="predicted"/>
<gene>
    <name evidence="2" type="primary">gag-pol</name>
    <name evidence="2" type="ORF">CR513_37691</name>
</gene>
<reference evidence="2" key="1">
    <citation type="submission" date="2018-05" db="EMBL/GenBank/DDBJ databases">
        <title>Draft genome of Mucuna pruriens seed.</title>
        <authorList>
            <person name="Nnadi N.E."/>
            <person name="Vos R."/>
            <person name="Hasami M.H."/>
            <person name="Devisetty U.K."/>
            <person name="Aguiy J.C."/>
        </authorList>
    </citation>
    <scope>NUCLEOTIDE SEQUENCE [LARGE SCALE GENOMIC DNA]</scope>
    <source>
        <strain evidence="2">JCA_2017</strain>
    </source>
</reference>
<dbReference type="InterPro" id="IPR001584">
    <property type="entry name" value="Integrase_cat-core"/>
</dbReference>
<name>A0A371FTE0_MUCPR</name>
<dbReference type="Gene3D" id="3.30.420.10">
    <property type="entry name" value="Ribonuclease H-like superfamily/Ribonuclease H"/>
    <property type="match status" value="1"/>
</dbReference>
<dbReference type="InterPro" id="IPR052160">
    <property type="entry name" value="Gypsy_RT_Integrase-like"/>
</dbReference>
<comment type="caution">
    <text evidence="2">The sequence shown here is derived from an EMBL/GenBank/DDBJ whole genome shotgun (WGS) entry which is preliminary data.</text>
</comment>
<evidence type="ECO:0000259" key="1">
    <source>
        <dbReference type="PROSITE" id="PS50994"/>
    </source>
</evidence>
<accession>A0A371FTE0</accession>
<feature type="non-terminal residue" evidence="2">
    <location>
        <position position="1"/>
    </location>
</feature>
<dbReference type="EMBL" id="QJKJ01007879">
    <property type="protein sequence ID" value="RDX81605.1"/>
    <property type="molecule type" value="Genomic_DNA"/>
</dbReference>
<evidence type="ECO:0000313" key="3">
    <source>
        <dbReference type="Proteomes" id="UP000257109"/>
    </source>
</evidence>
<dbReference type="GO" id="GO:0015074">
    <property type="term" value="P:DNA integration"/>
    <property type="evidence" value="ECO:0007669"/>
    <property type="project" value="InterPro"/>
</dbReference>
<dbReference type="PANTHER" id="PTHR47266">
    <property type="entry name" value="ENDONUCLEASE-RELATED"/>
    <property type="match status" value="1"/>
</dbReference>
<keyword evidence="3" id="KW-1185">Reference proteome</keyword>
<dbReference type="SUPFAM" id="SSF53098">
    <property type="entry name" value="Ribonuclease H-like"/>
    <property type="match status" value="1"/>
</dbReference>